<dbReference type="AlphaFoldDB" id="A0A7X1E6A5"/>
<sequence length="307" mass="32554">MRPGILFSGQGAQSVGMGKTLLSENPNVGKRLEQADSILGWELSKIMFDGPTEALTETRVCQPALFVHGIMVFELLMSKGIIDGPAAVSGLSLGEVTALTAGGAMDFETGLRLVAERGRLMQEACEATKGSMASVIGGTREAVADFAEECGVEMANLNCPGQIVISGVQEGIDKAVSLGRERGFKLVKELVVAGAYHSRLMESARDQFAPYVMDAAIEAPKCPFYANVTGARIESPEKIREGLIAQVVSSVLFEDDLRALAADQVGPVELVECGPGKIIAGMIRRVDRSWSVRSFAEAEDFAVPAAS</sequence>
<evidence type="ECO:0000313" key="9">
    <source>
        <dbReference type="EMBL" id="MBC2602482.1"/>
    </source>
</evidence>
<feature type="active site" evidence="7">
    <location>
        <position position="92"/>
    </location>
</feature>
<evidence type="ECO:0000256" key="7">
    <source>
        <dbReference type="PIRSR" id="PIRSR000446-1"/>
    </source>
</evidence>
<dbReference type="InterPro" id="IPR050858">
    <property type="entry name" value="Mal-CoA-ACP_Trans/PKS_FabD"/>
</dbReference>
<dbReference type="Pfam" id="PF00698">
    <property type="entry name" value="Acyl_transf_1"/>
    <property type="match status" value="1"/>
</dbReference>
<keyword evidence="4 6" id="KW-0012">Acyltransferase</keyword>
<dbReference type="InterPro" id="IPR016035">
    <property type="entry name" value="Acyl_Trfase/lysoPLipase"/>
</dbReference>
<dbReference type="PANTHER" id="PTHR42681:SF1">
    <property type="entry name" value="MALONYL-COA-ACYL CARRIER PROTEIN TRANSACYLASE, MITOCHONDRIAL"/>
    <property type="match status" value="1"/>
</dbReference>
<gene>
    <name evidence="9" type="ORF">H5P30_11900</name>
</gene>
<proteinExistence type="inferred from homology"/>
<reference evidence="9 10" key="1">
    <citation type="submission" date="2020-07" db="EMBL/GenBank/DDBJ databases">
        <authorList>
            <person name="Feng X."/>
        </authorList>
    </citation>
    <scope>NUCLEOTIDE SEQUENCE [LARGE SCALE GENOMIC DNA]</scope>
    <source>
        <strain evidence="9 10">JCM14086</strain>
    </source>
</reference>
<protein>
    <recommendedName>
        <fullName evidence="2 6">Malonyl CoA-acyl carrier protein transacylase</fullName>
        <ecNumber evidence="1 6">2.3.1.39</ecNumber>
    </recommendedName>
</protein>
<dbReference type="InterPro" id="IPR024925">
    <property type="entry name" value="Malonyl_CoA-ACP_transAc"/>
</dbReference>
<dbReference type="Gene3D" id="3.40.366.10">
    <property type="entry name" value="Malonyl-Coenzyme A Acyl Carrier Protein, domain 2"/>
    <property type="match status" value="1"/>
</dbReference>
<dbReference type="SMART" id="SM00827">
    <property type="entry name" value="PKS_AT"/>
    <property type="match status" value="1"/>
</dbReference>
<dbReference type="InterPro" id="IPR016036">
    <property type="entry name" value="Malonyl_transacylase_ACP-bd"/>
</dbReference>
<evidence type="ECO:0000256" key="5">
    <source>
        <dbReference type="ARBA" id="ARBA00048462"/>
    </source>
</evidence>
<keyword evidence="3 6" id="KW-0808">Transferase</keyword>
<dbReference type="PIRSF" id="PIRSF000446">
    <property type="entry name" value="Mct"/>
    <property type="match status" value="1"/>
</dbReference>
<dbReference type="GO" id="GO:0006633">
    <property type="term" value="P:fatty acid biosynthetic process"/>
    <property type="evidence" value="ECO:0007669"/>
    <property type="project" value="TreeGrafter"/>
</dbReference>
<feature type="domain" description="Malonyl-CoA:ACP transacylase (MAT)" evidence="8">
    <location>
        <begin position="6"/>
        <end position="295"/>
    </location>
</feature>
<evidence type="ECO:0000256" key="1">
    <source>
        <dbReference type="ARBA" id="ARBA00013258"/>
    </source>
</evidence>
<evidence type="ECO:0000313" key="10">
    <source>
        <dbReference type="Proteomes" id="UP000525652"/>
    </source>
</evidence>
<accession>A0A7X1E6A5</accession>
<dbReference type="GO" id="GO:0004314">
    <property type="term" value="F:[acyl-carrier-protein] S-malonyltransferase activity"/>
    <property type="evidence" value="ECO:0007669"/>
    <property type="project" value="UniProtKB-EC"/>
</dbReference>
<evidence type="ECO:0000259" key="8">
    <source>
        <dbReference type="SMART" id="SM00827"/>
    </source>
</evidence>
<name>A0A7X1E6A5_9BACT</name>
<dbReference type="EC" id="2.3.1.39" evidence="1 6"/>
<comment type="similarity">
    <text evidence="6">Belongs to the fabD family.</text>
</comment>
<comment type="caution">
    <text evidence="9">The sequence shown here is derived from an EMBL/GenBank/DDBJ whole genome shotgun (WGS) entry which is preliminary data.</text>
</comment>
<evidence type="ECO:0000256" key="3">
    <source>
        <dbReference type="ARBA" id="ARBA00022679"/>
    </source>
</evidence>
<dbReference type="GO" id="GO:0005829">
    <property type="term" value="C:cytosol"/>
    <property type="evidence" value="ECO:0007669"/>
    <property type="project" value="TreeGrafter"/>
</dbReference>
<evidence type="ECO:0000256" key="6">
    <source>
        <dbReference type="PIRNR" id="PIRNR000446"/>
    </source>
</evidence>
<feature type="active site" evidence="7">
    <location>
        <position position="197"/>
    </location>
</feature>
<organism evidence="9 10">
    <name type="scientific">Puniceicoccus vermicola</name>
    <dbReference type="NCBI Taxonomy" id="388746"/>
    <lineage>
        <taxon>Bacteria</taxon>
        <taxon>Pseudomonadati</taxon>
        <taxon>Verrucomicrobiota</taxon>
        <taxon>Opitutia</taxon>
        <taxon>Puniceicoccales</taxon>
        <taxon>Puniceicoccaceae</taxon>
        <taxon>Puniceicoccus</taxon>
    </lineage>
</organism>
<evidence type="ECO:0000256" key="4">
    <source>
        <dbReference type="ARBA" id="ARBA00023315"/>
    </source>
</evidence>
<keyword evidence="10" id="KW-1185">Reference proteome</keyword>
<dbReference type="EMBL" id="JACHVA010000092">
    <property type="protein sequence ID" value="MBC2602482.1"/>
    <property type="molecule type" value="Genomic_DNA"/>
</dbReference>
<evidence type="ECO:0000256" key="2">
    <source>
        <dbReference type="ARBA" id="ARBA00018953"/>
    </source>
</evidence>
<dbReference type="SUPFAM" id="SSF52151">
    <property type="entry name" value="FabD/lysophospholipase-like"/>
    <property type="match status" value="1"/>
</dbReference>
<dbReference type="InterPro" id="IPR014043">
    <property type="entry name" value="Acyl_transferase_dom"/>
</dbReference>
<dbReference type="Gene3D" id="3.30.70.250">
    <property type="entry name" value="Malonyl-CoA ACP transacylase, ACP-binding"/>
    <property type="match status" value="1"/>
</dbReference>
<dbReference type="PANTHER" id="PTHR42681">
    <property type="entry name" value="MALONYL-COA-ACYL CARRIER PROTEIN TRANSACYLASE, MITOCHONDRIAL"/>
    <property type="match status" value="1"/>
</dbReference>
<dbReference type="Proteomes" id="UP000525652">
    <property type="component" value="Unassembled WGS sequence"/>
</dbReference>
<dbReference type="InterPro" id="IPR001227">
    <property type="entry name" value="Ac_transferase_dom_sf"/>
</dbReference>
<dbReference type="SUPFAM" id="SSF55048">
    <property type="entry name" value="Probable ACP-binding domain of malonyl-CoA ACP transacylase"/>
    <property type="match status" value="1"/>
</dbReference>
<comment type="catalytic activity">
    <reaction evidence="5 6">
        <text>holo-[ACP] + malonyl-CoA = malonyl-[ACP] + CoA</text>
        <dbReference type="Rhea" id="RHEA:41792"/>
        <dbReference type="Rhea" id="RHEA-COMP:9623"/>
        <dbReference type="Rhea" id="RHEA-COMP:9685"/>
        <dbReference type="ChEBI" id="CHEBI:57287"/>
        <dbReference type="ChEBI" id="CHEBI:57384"/>
        <dbReference type="ChEBI" id="CHEBI:64479"/>
        <dbReference type="ChEBI" id="CHEBI:78449"/>
        <dbReference type="EC" id="2.3.1.39"/>
    </reaction>
</comment>